<dbReference type="EC" id="1.8.4.11" evidence="2"/>
<dbReference type="Gene3D" id="3.30.1060.10">
    <property type="entry name" value="Peptide methionine sulphoxide reductase MsrA"/>
    <property type="match status" value="1"/>
</dbReference>
<proteinExistence type="inferred from homology"/>
<dbReference type="GO" id="GO:0034599">
    <property type="term" value="P:cellular response to oxidative stress"/>
    <property type="evidence" value="ECO:0007669"/>
    <property type="project" value="TreeGrafter"/>
</dbReference>
<name>A0A485LLB5_9STRA</name>
<accession>A0A485LLB5</accession>
<dbReference type="Pfam" id="PF01625">
    <property type="entry name" value="PMSR"/>
    <property type="match status" value="1"/>
</dbReference>
<evidence type="ECO:0000256" key="2">
    <source>
        <dbReference type="ARBA" id="ARBA00012502"/>
    </source>
</evidence>
<gene>
    <name evidence="8" type="primary">Aste57867_22929</name>
    <name evidence="7" type="ORF">As57867_022858</name>
    <name evidence="8" type="ORF">ASTE57867_22929</name>
</gene>
<evidence type="ECO:0000313" key="9">
    <source>
        <dbReference type="Proteomes" id="UP000332933"/>
    </source>
</evidence>
<dbReference type="InterPro" id="IPR002569">
    <property type="entry name" value="Met_Sox_Rdtase_MsrA_dom"/>
</dbReference>
<organism evidence="8 9">
    <name type="scientific">Aphanomyces stellatus</name>
    <dbReference type="NCBI Taxonomy" id="120398"/>
    <lineage>
        <taxon>Eukaryota</taxon>
        <taxon>Sar</taxon>
        <taxon>Stramenopiles</taxon>
        <taxon>Oomycota</taxon>
        <taxon>Saprolegniomycetes</taxon>
        <taxon>Saprolegniales</taxon>
        <taxon>Verrucalvaceae</taxon>
        <taxon>Aphanomyces</taxon>
    </lineage>
</organism>
<evidence type="ECO:0000313" key="7">
    <source>
        <dbReference type="EMBL" id="KAF0685158.1"/>
    </source>
</evidence>
<evidence type="ECO:0000256" key="5">
    <source>
        <dbReference type="ARBA" id="ARBA00030643"/>
    </source>
</evidence>
<evidence type="ECO:0000259" key="6">
    <source>
        <dbReference type="Pfam" id="PF01625"/>
    </source>
</evidence>
<keyword evidence="3" id="KW-0560">Oxidoreductase</keyword>
<dbReference type="GO" id="GO:0005737">
    <property type="term" value="C:cytoplasm"/>
    <property type="evidence" value="ECO:0007669"/>
    <property type="project" value="TreeGrafter"/>
</dbReference>
<evidence type="ECO:0000256" key="1">
    <source>
        <dbReference type="ARBA" id="ARBA00005591"/>
    </source>
</evidence>
<dbReference type="PANTHER" id="PTHR42799">
    <property type="entry name" value="MITOCHONDRIAL PEPTIDE METHIONINE SULFOXIDE REDUCTASE"/>
    <property type="match status" value="1"/>
</dbReference>
<dbReference type="HAMAP" id="MF_01401">
    <property type="entry name" value="MsrA"/>
    <property type="match status" value="1"/>
</dbReference>
<dbReference type="GO" id="GO:0008113">
    <property type="term" value="F:peptide-methionine (S)-S-oxide reductase activity"/>
    <property type="evidence" value="ECO:0007669"/>
    <property type="project" value="UniProtKB-EC"/>
</dbReference>
<reference evidence="7" key="2">
    <citation type="submission" date="2019-06" db="EMBL/GenBank/DDBJ databases">
        <title>Genomics analysis of Aphanomyces spp. identifies a new class of oomycete effector associated with host adaptation.</title>
        <authorList>
            <person name="Gaulin E."/>
        </authorList>
    </citation>
    <scope>NUCLEOTIDE SEQUENCE</scope>
    <source>
        <strain evidence="7">CBS 578.67</strain>
    </source>
</reference>
<reference evidence="8 9" key="1">
    <citation type="submission" date="2019-03" db="EMBL/GenBank/DDBJ databases">
        <authorList>
            <person name="Gaulin E."/>
            <person name="Dumas B."/>
        </authorList>
    </citation>
    <scope>NUCLEOTIDE SEQUENCE [LARGE SCALE GENOMIC DNA]</scope>
    <source>
        <strain evidence="8">CBS 568.67</strain>
    </source>
</reference>
<dbReference type="InterPro" id="IPR050162">
    <property type="entry name" value="MsrA_MetSO_reductase"/>
</dbReference>
<evidence type="ECO:0000256" key="4">
    <source>
        <dbReference type="ARBA" id="ARBA00030273"/>
    </source>
</evidence>
<dbReference type="InterPro" id="IPR036509">
    <property type="entry name" value="Met_Sox_Rdtase_MsrA_sf"/>
</dbReference>
<evidence type="ECO:0000256" key="3">
    <source>
        <dbReference type="ARBA" id="ARBA00023002"/>
    </source>
</evidence>
<dbReference type="EMBL" id="CAADRA010007243">
    <property type="protein sequence ID" value="VFT99579.1"/>
    <property type="molecule type" value="Genomic_DNA"/>
</dbReference>
<evidence type="ECO:0000313" key="8">
    <source>
        <dbReference type="EMBL" id="VFT99579.1"/>
    </source>
</evidence>
<dbReference type="AlphaFoldDB" id="A0A485LLB5"/>
<dbReference type="SUPFAM" id="SSF55068">
    <property type="entry name" value="Peptide methionine sulfoxide reductase"/>
    <property type="match status" value="1"/>
</dbReference>
<protein>
    <recommendedName>
        <fullName evidence="2">peptide-methionine (S)-S-oxide reductase</fullName>
        <ecNumber evidence="2">1.8.4.11</ecNumber>
    </recommendedName>
    <alternativeName>
        <fullName evidence="5">Peptide-methionine (S)-S-oxide reductase</fullName>
    </alternativeName>
    <alternativeName>
        <fullName evidence="4">Protein-methionine-S-oxide reductase</fullName>
    </alternativeName>
</protein>
<keyword evidence="9" id="KW-1185">Reference proteome</keyword>
<dbReference type="Proteomes" id="UP000332933">
    <property type="component" value="Unassembled WGS sequence"/>
</dbReference>
<comment type="similarity">
    <text evidence="1">Belongs to the MsrA Met sulfoxide reductase family.</text>
</comment>
<sequence length="175" mass="19438">MKDIDFPAALVNDRQQLATFATGCFWSAQLRFECISGVLSTQVGFMNGRTQEPTFEDVVSDTTGHALVVQVLFDATAITYEDLLEYFWAIETAFDDSVDLGSPYRAGIYYHTQAQAEAAVASKKKHQTLQLHPSRDIVTEIVPASTFFPAEDYHQRYLEKGGLCNHEGDTVPCCG</sequence>
<dbReference type="PANTHER" id="PTHR42799:SF26">
    <property type="entry name" value="PEPTIDE-METHIONINE (S)-S-OXIDE REDUCTASE"/>
    <property type="match status" value="1"/>
</dbReference>
<dbReference type="OrthoDB" id="77405at2759"/>
<dbReference type="EMBL" id="VJMH01007217">
    <property type="protein sequence ID" value="KAF0685158.1"/>
    <property type="molecule type" value="Genomic_DNA"/>
</dbReference>
<feature type="domain" description="Peptide methionine sulphoxide reductase MsrA" evidence="6">
    <location>
        <begin position="18"/>
        <end position="160"/>
    </location>
</feature>
<dbReference type="NCBIfam" id="TIGR00401">
    <property type="entry name" value="msrA"/>
    <property type="match status" value="1"/>
</dbReference>